<sequence length="156" mass="17419">MGSESTPPGSATTRLPACAMTIGVIYDANEINLVAHIPYTAQGRRRFTSLLFDTLPFPSTCIGSPSDFVRGRYRVALALLSLQHHVFRLVTLAEPFAGAPVDCMAQRAIMRNRFEQLGWKLETPTPSYRSDDSYANYGVDFDLDYRIYDETVDDGE</sequence>
<evidence type="ECO:0000313" key="1">
    <source>
        <dbReference type="EMBL" id="EPS97988.1"/>
    </source>
</evidence>
<keyword evidence="2" id="KW-1185">Reference proteome</keyword>
<dbReference type="EMBL" id="KE504170">
    <property type="protein sequence ID" value="EPS97988.1"/>
    <property type="molecule type" value="Genomic_DNA"/>
</dbReference>
<dbReference type="OrthoDB" id="2803005at2759"/>
<accession>S8E3J6</accession>
<evidence type="ECO:0000313" key="2">
    <source>
        <dbReference type="Proteomes" id="UP000015241"/>
    </source>
</evidence>
<dbReference type="HOGENOM" id="CLU_1686614_0_0_1"/>
<organism evidence="1 2">
    <name type="scientific">Fomitopsis schrenkii</name>
    <name type="common">Brown rot fungus</name>
    <dbReference type="NCBI Taxonomy" id="2126942"/>
    <lineage>
        <taxon>Eukaryota</taxon>
        <taxon>Fungi</taxon>
        <taxon>Dikarya</taxon>
        <taxon>Basidiomycota</taxon>
        <taxon>Agaricomycotina</taxon>
        <taxon>Agaricomycetes</taxon>
        <taxon>Polyporales</taxon>
        <taxon>Fomitopsis</taxon>
    </lineage>
</organism>
<dbReference type="Proteomes" id="UP000015241">
    <property type="component" value="Unassembled WGS sequence"/>
</dbReference>
<dbReference type="InParanoid" id="S8E3J6"/>
<reference evidence="1 2" key="1">
    <citation type="journal article" date="2012" name="Science">
        <title>The Paleozoic origin of enzymatic lignin decomposition reconstructed from 31 fungal genomes.</title>
        <authorList>
            <person name="Floudas D."/>
            <person name="Binder M."/>
            <person name="Riley R."/>
            <person name="Barry K."/>
            <person name="Blanchette R.A."/>
            <person name="Henrissat B."/>
            <person name="Martinez A.T."/>
            <person name="Otillar R."/>
            <person name="Spatafora J.W."/>
            <person name="Yadav J.S."/>
            <person name="Aerts A."/>
            <person name="Benoit I."/>
            <person name="Boyd A."/>
            <person name="Carlson A."/>
            <person name="Copeland A."/>
            <person name="Coutinho P.M."/>
            <person name="de Vries R.P."/>
            <person name="Ferreira P."/>
            <person name="Findley K."/>
            <person name="Foster B."/>
            <person name="Gaskell J."/>
            <person name="Glotzer D."/>
            <person name="Gorecki P."/>
            <person name="Heitman J."/>
            <person name="Hesse C."/>
            <person name="Hori C."/>
            <person name="Igarashi K."/>
            <person name="Jurgens J.A."/>
            <person name="Kallen N."/>
            <person name="Kersten P."/>
            <person name="Kohler A."/>
            <person name="Kuees U."/>
            <person name="Kumar T.K.A."/>
            <person name="Kuo A."/>
            <person name="LaButti K."/>
            <person name="Larrondo L.F."/>
            <person name="Lindquist E."/>
            <person name="Ling A."/>
            <person name="Lombard V."/>
            <person name="Lucas S."/>
            <person name="Lundell T."/>
            <person name="Martin R."/>
            <person name="McLaughlin D.J."/>
            <person name="Morgenstern I."/>
            <person name="Morin E."/>
            <person name="Murat C."/>
            <person name="Nagy L.G."/>
            <person name="Nolan M."/>
            <person name="Ohm R.A."/>
            <person name="Patyshakuliyeva A."/>
            <person name="Rokas A."/>
            <person name="Ruiz-Duenas F.J."/>
            <person name="Sabat G."/>
            <person name="Salamov A."/>
            <person name="Samejima M."/>
            <person name="Schmutz J."/>
            <person name="Slot J.C."/>
            <person name="St John F."/>
            <person name="Stenlid J."/>
            <person name="Sun H."/>
            <person name="Sun S."/>
            <person name="Syed K."/>
            <person name="Tsang A."/>
            <person name="Wiebenga A."/>
            <person name="Young D."/>
            <person name="Pisabarro A."/>
            <person name="Eastwood D.C."/>
            <person name="Martin F."/>
            <person name="Cullen D."/>
            <person name="Grigoriev I.V."/>
            <person name="Hibbett D.S."/>
        </authorList>
    </citation>
    <scope>NUCLEOTIDE SEQUENCE</scope>
    <source>
        <strain evidence="2">FP-58527</strain>
    </source>
</reference>
<name>S8E3J6_FOMSC</name>
<gene>
    <name evidence="1" type="ORF">FOMPIDRAFT_89945</name>
</gene>
<dbReference type="AlphaFoldDB" id="S8E3J6"/>
<proteinExistence type="predicted"/>
<protein>
    <submittedName>
        <fullName evidence="1">Uncharacterized protein</fullName>
    </submittedName>
</protein>